<feature type="domain" description="LiaF transmembrane" evidence="2">
    <location>
        <begin position="12"/>
        <end position="92"/>
    </location>
</feature>
<evidence type="ECO:0000259" key="2">
    <source>
        <dbReference type="Pfam" id="PF22570"/>
    </source>
</evidence>
<reference evidence="3 4" key="1">
    <citation type="submission" date="2023-03" db="EMBL/GenBank/DDBJ databases">
        <title>Complete genome sequence of Tepidibacter sp. SWIR-1, isolated from a deep-sea hydrothermal vent.</title>
        <authorList>
            <person name="Li X."/>
        </authorList>
    </citation>
    <scope>NUCLEOTIDE SEQUENCE [LARGE SCALE GENOMIC DNA]</scope>
    <source>
        <strain evidence="3 4">SWIR-1</strain>
    </source>
</reference>
<name>A0ABY8EEX7_9FIRM</name>
<dbReference type="InterPro" id="IPR054331">
    <property type="entry name" value="LiaF_TM"/>
</dbReference>
<evidence type="ECO:0000313" key="3">
    <source>
        <dbReference type="EMBL" id="WFD11492.1"/>
    </source>
</evidence>
<keyword evidence="1" id="KW-0472">Membrane</keyword>
<keyword evidence="1" id="KW-1133">Transmembrane helix</keyword>
<feature type="transmembrane region" description="Helical" evidence="1">
    <location>
        <begin position="12"/>
        <end position="33"/>
    </location>
</feature>
<proteinExistence type="predicted"/>
<dbReference type="Pfam" id="PF22570">
    <property type="entry name" value="LiaF-TM"/>
    <property type="match status" value="1"/>
</dbReference>
<dbReference type="RefSeq" id="WP_277733570.1">
    <property type="nucleotide sequence ID" value="NZ_CP120733.1"/>
</dbReference>
<evidence type="ECO:0000313" key="4">
    <source>
        <dbReference type="Proteomes" id="UP001222800"/>
    </source>
</evidence>
<accession>A0ABY8EEX7</accession>
<organism evidence="3 4">
    <name type="scientific">Tepidibacter hydrothermalis</name>
    <dbReference type="NCBI Taxonomy" id="3036126"/>
    <lineage>
        <taxon>Bacteria</taxon>
        <taxon>Bacillati</taxon>
        <taxon>Bacillota</taxon>
        <taxon>Clostridia</taxon>
        <taxon>Peptostreptococcales</taxon>
        <taxon>Peptostreptococcaceae</taxon>
        <taxon>Tepidibacter</taxon>
    </lineage>
</organism>
<protein>
    <recommendedName>
        <fullName evidence="2">LiaF transmembrane domain-containing protein</fullName>
    </recommendedName>
</protein>
<dbReference type="EMBL" id="CP120733">
    <property type="protein sequence ID" value="WFD11492.1"/>
    <property type="molecule type" value="Genomic_DNA"/>
</dbReference>
<gene>
    <name evidence="3" type="ORF">P4S50_05300</name>
</gene>
<evidence type="ECO:0000256" key="1">
    <source>
        <dbReference type="SAM" id="Phobius"/>
    </source>
</evidence>
<sequence>MRRWRVGNLSSGVMFIILGIVLLASLLKGLVVTEYIFKFWPVVLIILGLEIIAYVYFSKADNSKVKYDILSIFMIILVGLFSIGAYTIYSLDIMSKLSSSINRQEYSTLIEDQEINIDKDIKKVIVDYPTQYTYASLDVKEGINNKIIVSGKGTVLANSKEESQSIINNSKIKSRKVGDNLYIEFENVERAENLNPGVTWVGHTIFLPGNKNIEIQAHNQNINIDGDAVKNKWVVRNSSDVDINIDVDDSLDIFATVVNSNGLKGSVEWNKNNELQDEESGNSYTKGNVKFKEGLNKIYIIECEDVKVNTLY</sequence>
<keyword evidence="4" id="KW-1185">Reference proteome</keyword>
<keyword evidence="1" id="KW-0812">Transmembrane</keyword>
<feature type="transmembrane region" description="Helical" evidence="1">
    <location>
        <begin position="69"/>
        <end position="89"/>
    </location>
</feature>
<feature type="transmembrane region" description="Helical" evidence="1">
    <location>
        <begin position="39"/>
        <end position="57"/>
    </location>
</feature>
<dbReference type="Proteomes" id="UP001222800">
    <property type="component" value="Chromosome"/>
</dbReference>